<organism evidence="1">
    <name type="scientific">Solanum lycopersicum</name>
    <name type="common">Tomato</name>
    <name type="synonym">Lycopersicon esculentum</name>
    <dbReference type="NCBI Taxonomy" id="4081"/>
    <lineage>
        <taxon>Eukaryota</taxon>
        <taxon>Viridiplantae</taxon>
        <taxon>Streptophyta</taxon>
        <taxon>Embryophyta</taxon>
        <taxon>Tracheophyta</taxon>
        <taxon>Spermatophyta</taxon>
        <taxon>Magnoliopsida</taxon>
        <taxon>eudicotyledons</taxon>
        <taxon>Gunneridae</taxon>
        <taxon>Pentapetalae</taxon>
        <taxon>asterids</taxon>
        <taxon>lamiids</taxon>
        <taxon>Solanales</taxon>
        <taxon>Solanaceae</taxon>
        <taxon>Solanoideae</taxon>
        <taxon>Solaneae</taxon>
        <taxon>Solanum</taxon>
        <taxon>Solanum subgen. Lycopersicon</taxon>
    </lineage>
</organism>
<dbReference type="InParanoid" id="A0A3Q7E775"/>
<dbReference type="Gene3D" id="3.40.525.10">
    <property type="entry name" value="CRAL-TRIO lipid binding domain"/>
    <property type="match status" value="1"/>
</dbReference>
<dbReference type="SUPFAM" id="SSF52087">
    <property type="entry name" value="CRAL/TRIO domain"/>
    <property type="match status" value="1"/>
</dbReference>
<dbReference type="Gramene" id="Solyc01g005290.3.1">
    <property type="protein sequence ID" value="Solyc01g005290.3.1"/>
    <property type="gene ID" value="Solyc01g005290.3"/>
</dbReference>
<dbReference type="AlphaFoldDB" id="A0A3Q7E775"/>
<dbReference type="EnsemblPlants" id="Solyc01g005290.3.1">
    <property type="protein sequence ID" value="Solyc01g005290.3.1"/>
    <property type="gene ID" value="Solyc01g005290.3"/>
</dbReference>
<proteinExistence type="predicted"/>
<dbReference type="Proteomes" id="UP000004994">
    <property type="component" value="Chromosome 1"/>
</dbReference>
<reference evidence="1" key="1">
    <citation type="journal article" date="2012" name="Nature">
        <title>The tomato genome sequence provides insights into fleshy fruit evolution.</title>
        <authorList>
            <consortium name="Tomato Genome Consortium"/>
        </authorList>
    </citation>
    <scope>NUCLEOTIDE SEQUENCE [LARGE SCALE GENOMIC DNA]</scope>
    <source>
        <strain evidence="1">cv. Heinz 1706</strain>
    </source>
</reference>
<name>A0A3Q7E775_SOLLC</name>
<dbReference type="PANTHER" id="PTHR46277:SF21">
    <property type="entry name" value="CRAL-TRIO DOMAIN-CONTAINING PROTEIN"/>
    <property type="match status" value="1"/>
</dbReference>
<evidence type="ECO:0000313" key="2">
    <source>
        <dbReference type="Proteomes" id="UP000004994"/>
    </source>
</evidence>
<accession>A0A3Q7E775</accession>
<evidence type="ECO:0000313" key="1">
    <source>
        <dbReference type="EnsemblPlants" id="Solyc01g005290.3.1"/>
    </source>
</evidence>
<dbReference type="InterPro" id="IPR036865">
    <property type="entry name" value="CRAL-TRIO_dom_sf"/>
</dbReference>
<protein>
    <submittedName>
        <fullName evidence="1">Uncharacterized protein</fullName>
    </submittedName>
</protein>
<keyword evidence="2" id="KW-1185">Reference proteome</keyword>
<sequence>MAICCRFLDKATQQKMRIVMSEEQKEEFIREVGEDVLPEEYGGRAKLVLLQDVVVNF</sequence>
<dbReference type="PANTHER" id="PTHR46277">
    <property type="entry name" value="OS03G0850700 PROTEIN"/>
    <property type="match status" value="1"/>
</dbReference>
<reference evidence="1" key="2">
    <citation type="submission" date="2019-01" db="UniProtKB">
        <authorList>
            <consortium name="EnsemblPlants"/>
        </authorList>
    </citation>
    <scope>IDENTIFICATION</scope>
    <source>
        <strain evidence="1">cv. Heinz 1706</strain>
    </source>
</reference>